<comment type="cofactor">
    <cofactor evidence="1 6">
        <name>heme</name>
        <dbReference type="ChEBI" id="CHEBI:30413"/>
    </cofactor>
</comment>
<reference evidence="8 9" key="1">
    <citation type="journal article" date="2018" name="Front. Microbiol.">
        <title>Genome-Wide Analysis of Corynespora cassiicola Leaf Fall Disease Putative Effectors.</title>
        <authorList>
            <person name="Lopez D."/>
            <person name="Ribeiro S."/>
            <person name="Label P."/>
            <person name="Fumanal B."/>
            <person name="Venisse J.S."/>
            <person name="Kohler A."/>
            <person name="de Oliveira R.R."/>
            <person name="Labutti K."/>
            <person name="Lipzen A."/>
            <person name="Lail K."/>
            <person name="Bauer D."/>
            <person name="Ohm R.A."/>
            <person name="Barry K.W."/>
            <person name="Spatafora J."/>
            <person name="Grigoriev I.V."/>
            <person name="Martin F.M."/>
            <person name="Pujade-Renaud V."/>
        </authorList>
    </citation>
    <scope>NUCLEOTIDE SEQUENCE [LARGE SCALE GENOMIC DNA]</scope>
    <source>
        <strain evidence="8 9">Philippines</strain>
    </source>
</reference>
<evidence type="ECO:0000256" key="6">
    <source>
        <dbReference type="PIRSR" id="PIRSR602401-1"/>
    </source>
</evidence>
<dbReference type="GO" id="GO:0004497">
    <property type="term" value="F:monooxygenase activity"/>
    <property type="evidence" value="ECO:0007669"/>
    <property type="project" value="InterPro"/>
</dbReference>
<evidence type="ECO:0000313" key="8">
    <source>
        <dbReference type="EMBL" id="PSN65363.1"/>
    </source>
</evidence>
<gene>
    <name evidence="8" type="ORF">BS50DRAFT_645525</name>
</gene>
<dbReference type="SUPFAM" id="SSF48264">
    <property type="entry name" value="Cytochrome P450"/>
    <property type="match status" value="1"/>
</dbReference>
<evidence type="ECO:0000256" key="4">
    <source>
        <dbReference type="ARBA" id="ARBA00022723"/>
    </source>
</evidence>
<dbReference type="EMBL" id="KZ678137">
    <property type="protein sequence ID" value="PSN65363.1"/>
    <property type="molecule type" value="Genomic_DNA"/>
</dbReference>
<dbReference type="GO" id="GO:0016705">
    <property type="term" value="F:oxidoreductase activity, acting on paired donors, with incorporation or reduction of molecular oxygen"/>
    <property type="evidence" value="ECO:0007669"/>
    <property type="project" value="InterPro"/>
</dbReference>
<protein>
    <submittedName>
        <fullName evidence="8">Cytochrome P450 3A17</fullName>
    </submittedName>
</protein>
<name>A0A2T2NIV6_CORCC</name>
<dbReference type="GO" id="GO:0020037">
    <property type="term" value="F:heme binding"/>
    <property type="evidence" value="ECO:0007669"/>
    <property type="project" value="InterPro"/>
</dbReference>
<dbReference type="GO" id="GO:0005506">
    <property type="term" value="F:iron ion binding"/>
    <property type="evidence" value="ECO:0007669"/>
    <property type="project" value="InterPro"/>
</dbReference>
<dbReference type="InterPro" id="IPR050121">
    <property type="entry name" value="Cytochrome_P450_monoxygenase"/>
</dbReference>
<evidence type="ECO:0000256" key="1">
    <source>
        <dbReference type="ARBA" id="ARBA00001971"/>
    </source>
</evidence>
<dbReference type="Gene3D" id="1.10.630.10">
    <property type="entry name" value="Cytochrome P450"/>
    <property type="match status" value="1"/>
</dbReference>
<evidence type="ECO:0000256" key="2">
    <source>
        <dbReference type="ARBA" id="ARBA00010617"/>
    </source>
</evidence>
<evidence type="ECO:0000256" key="7">
    <source>
        <dbReference type="SAM" id="SignalP"/>
    </source>
</evidence>
<feature type="chain" id="PRO_5015628446" evidence="7">
    <location>
        <begin position="22"/>
        <end position="508"/>
    </location>
</feature>
<proteinExistence type="inferred from homology"/>
<sequence length="508" mass="57804">MPNLSILSILIASLIILPSLPKPLLYFAGLAVYRLFFHPLAKVPGPKLYAISGLPKDLRNLSGSWYRDVKSFHVKYGPIVRIGPNEIGVDGDPAWEDCFSLKRAGKPEFTRDQDFFDIQNDKTPTNPSLFVTDRNGHRRQRRILAHAFSKAALSEQEPLIRKYVELLIDRVREMAKEGKPVDVVKWYNFTTFDVIGDLTFGESFDCLEQSTMHTWVSLILHTVKAGEVLRFLLKYPFTRPLTLAIMGDKMLAARADHQAFTKEKTRRRLALGPAKERNDFMSYVLKHNDEKGMSENEIIGNSEALIVAGSETTATALSGITYYLNKNPHVMHRLKEEIRTTFSSDEEITMKAAFELTYTRAVIEEGLRVFPPVVVSPGRVSPGDFVGGHYIAAGTKVTVNQFATYHNPRNFYRPDDFVPERFLPQDHPLYDSSFASDNKKSFRPFSYGPADCLGKNLAYSELHLILAKMIWNFDFQPLPENEGWAENMKGYTIWEKPPLNVKMTFAQH</sequence>
<feature type="signal peptide" evidence="7">
    <location>
        <begin position="1"/>
        <end position="21"/>
    </location>
</feature>
<dbReference type="PANTHER" id="PTHR24305">
    <property type="entry name" value="CYTOCHROME P450"/>
    <property type="match status" value="1"/>
</dbReference>
<dbReference type="InterPro" id="IPR036396">
    <property type="entry name" value="Cyt_P450_sf"/>
</dbReference>
<dbReference type="InterPro" id="IPR002401">
    <property type="entry name" value="Cyt_P450_E_grp-I"/>
</dbReference>
<keyword evidence="5 6" id="KW-0408">Iron</keyword>
<dbReference type="InterPro" id="IPR001128">
    <property type="entry name" value="Cyt_P450"/>
</dbReference>
<evidence type="ECO:0000256" key="5">
    <source>
        <dbReference type="ARBA" id="ARBA00023004"/>
    </source>
</evidence>
<dbReference type="CDD" id="cd11058">
    <property type="entry name" value="CYP60B-like"/>
    <property type="match status" value="1"/>
</dbReference>
<dbReference type="Pfam" id="PF00067">
    <property type="entry name" value="p450"/>
    <property type="match status" value="1"/>
</dbReference>
<accession>A0A2T2NIV6</accession>
<keyword evidence="9" id="KW-1185">Reference proteome</keyword>
<keyword evidence="7" id="KW-0732">Signal</keyword>
<evidence type="ECO:0000313" key="9">
    <source>
        <dbReference type="Proteomes" id="UP000240883"/>
    </source>
</evidence>
<dbReference type="STRING" id="1448308.A0A2T2NIV6"/>
<dbReference type="PANTHER" id="PTHR24305:SF210">
    <property type="entry name" value="CYTOCHROME P450 MONOOXYGENASE ASQL-RELATED"/>
    <property type="match status" value="1"/>
</dbReference>
<organism evidence="8 9">
    <name type="scientific">Corynespora cassiicola Philippines</name>
    <dbReference type="NCBI Taxonomy" id="1448308"/>
    <lineage>
        <taxon>Eukaryota</taxon>
        <taxon>Fungi</taxon>
        <taxon>Dikarya</taxon>
        <taxon>Ascomycota</taxon>
        <taxon>Pezizomycotina</taxon>
        <taxon>Dothideomycetes</taxon>
        <taxon>Pleosporomycetidae</taxon>
        <taxon>Pleosporales</taxon>
        <taxon>Corynesporascaceae</taxon>
        <taxon>Corynespora</taxon>
    </lineage>
</organism>
<keyword evidence="4 6" id="KW-0479">Metal-binding</keyword>
<dbReference type="PRINTS" id="PR00385">
    <property type="entry name" value="P450"/>
</dbReference>
<dbReference type="AlphaFoldDB" id="A0A2T2NIV6"/>
<evidence type="ECO:0000256" key="3">
    <source>
        <dbReference type="ARBA" id="ARBA00022617"/>
    </source>
</evidence>
<keyword evidence="3 6" id="KW-0349">Heme</keyword>
<feature type="binding site" description="axial binding residue" evidence="6">
    <location>
        <position position="452"/>
    </location>
    <ligand>
        <name>heme</name>
        <dbReference type="ChEBI" id="CHEBI:30413"/>
    </ligand>
    <ligandPart>
        <name>Fe</name>
        <dbReference type="ChEBI" id="CHEBI:18248"/>
    </ligandPart>
</feature>
<dbReference type="Proteomes" id="UP000240883">
    <property type="component" value="Unassembled WGS sequence"/>
</dbReference>
<comment type="similarity">
    <text evidence="2">Belongs to the cytochrome P450 family.</text>
</comment>
<dbReference type="PRINTS" id="PR00463">
    <property type="entry name" value="EP450I"/>
</dbReference>
<dbReference type="OrthoDB" id="1470350at2759"/>
<dbReference type="FunFam" id="1.10.630.10:FF:000159">
    <property type="entry name" value="Isotrichodermin C-15 hydroxylase"/>
    <property type="match status" value="1"/>
</dbReference>